<feature type="compositionally biased region" description="Polar residues" evidence="1">
    <location>
        <begin position="1132"/>
        <end position="1150"/>
    </location>
</feature>
<dbReference type="InterPro" id="IPR021714">
    <property type="entry name" value="URB1_N"/>
</dbReference>
<feature type="domain" description="URB1 N-terminal" evidence="2">
    <location>
        <begin position="98"/>
        <end position="445"/>
    </location>
</feature>
<dbReference type="GO" id="GO:0000466">
    <property type="term" value="P:maturation of 5.8S rRNA from tricistronic rRNA transcript (SSU-rRNA, 5.8S rRNA, LSU-rRNA)"/>
    <property type="evidence" value="ECO:0007669"/>
    <property type="project" value="TreeGrafter"/>
</dbReference>
<dbReference type="PANTHER" id="PTHR13500">
    <property type="entry name" value="NUCLEOLAR PRERIBOSOMAL-ASSOCIATED PROTEIN 1"/>
    <property type="match status" value="1"/>
</dbReference>
<proteinExistence type="predicted"/>
<dbReference type="InterPro" id="IPR059018">
    <property type="entry name" value="HEAT_URB1"/>
</dbReference>
<dbReference type="GO" id="GO:0000463">
    <property type="term" value="P:maturation of LSU-rRNA from tricistronic rRNA transcript (SSU-rRNA, 5.8S rRNA, LSU-rRNA)"/>
    <property type="evidence" value="ECO:0007669"/>
    <property type="project" value="TreeGrafter"/>
</dbReference>
<evidence type="ECO:0008006" key="7">
    <source>
        <dbReference type="Google" id="ProtNLM"/>
    </source>
</evidence>
<evidence type="ECO:0000259" key="4">
    <source>
        <dbReference type="Pfam" id="PF26140"/>
    </source>
</evidence>
<gene>
    <name evidence="5" type="ORF">A7C99_4045</name>
</gene>
<dbReference type="InterPro" id="IPR039844">
    <property type="entry name" value="URB1"/>
</dbReference>
<evidence type="ECO:0000259" key="3">
    <source>
        <dbReference type="Pfam" id="PF16201"/>
    </source>
</evidence>
<protein>
    <recommendedName>
        <fullName evidence="7">Ribosome biogenesis protein Urb1</fullName>
    </recommendedName>
</protein>
<sequence length="1185" mass="133111">MASFDDNAARAKRRKIEGDATFPVTAEITSYQQLRDILRFQQNISQQTKQGIRQFKEFLASIHGDISESEKSKKLQVLEKYCASQYVKRGDETPPICFTDLVSIWNFAESNNEESTLSLIPSVLASFLKTVSSHLEFREFSIELSKYLLSNENIKLFNRGLTASKSKEHLISPCLRLLTEIVSFDGGAVAKVVYAKRDITLKRLDVFLTMRKLQVGKITADRRKPTLRRIAQRYLLANLRYQSPAAKAELLSQGKLIKVFIEDIKRDSGDIVVDIIKTLDKFVVSDAVLSRNVKSRLLSRWNLERFATLYGYEKDSEEIIPEGVSVSDEIHKFLLSVCTNVEKGVLLSDNGWYSSGNSTEPLINDNETISLGLDAPSHFDKFNEPIPIRNGNLSTLIQFLRPESDTRQMQLLLKIFQAAPELVYDYFSKRNMFNSDPKPTQAWLGESAFLFSTIQLPVPQKCGFREGSPTVPPPVSVAIESILPRPLTQQMLTRCINQNTEIVTLFAIKATTAALRKLRGVLKMFDSMGSSNPELWSQASTKLMNEFTSRCPTMKDTIIAFRQSPKDDLLQRDALLELLSLYYQVAPTVAFEQKFDVSLVLVEVLDQLSNDELSTENRQLLFSQLQHILTISQHSPAMRWWQKPAPLTLSVFTSVLKVAVEKQEHSARAKINSLLQDVLTQDSILIQPGSFEALVLSIQLEDENTPVPWSFIDNCLTRLAKRPVPYLDQVSSLPSKSSLISPILVVISEQWPFIVKAQDEMNELFTASWISKLLGYLMEYGEDKNALTSVRDTILIETKVKKSRSLLKKAFDHGTEAHRLVLAEEARMGGTRTLPSSSATQEVNLSDVFGKMQMADETHAGLYEWEREDLELAIDQGYIGNLILCVCSEHEEVRRQAMAGLSRFMAKLKESSFEERRTIYVLVGELLETVKGLGLDTPAPFIVGELAVRMFAILTNPSHKLYGKINTFLNRSPQWEVGKIPSYWIDKILYHEPESDDGNREEIGWLLDLFVCGLKSELDMDIYRRAGVFERLFSLYSSPSLTGGLRKKVLHLVYRVCEIGGSTTLITRAAALSWVQGQAAISDAHSSTLRALATELYRTSSSEWVNRWSGSALAAAVMSTGASSKIRPFASPTSKYTANPAQPLINTNRLPTHPAPGLDPKSTSKKNSDRSPLSALNSSTDPPYL</sequence>
<evidence type="ECO:0000256" key="1">
    <source>
        <dbReference type="SAM" id="MobiDB-lite"/>
    </source>
</evidence>
<dbReference type="EMBL" id="LHPM01000015">
    <property type="protein sequence ID" value="OAL64611.1"/>
    <property type="molecule type" value="Genomic_DNA"/>
</dbReference>
<accession>A0A178EWY5</accession>
<evidence type="ECO:0000259" key="2">
    <source>
        <dbReference type="Pfam" id="PF11707"/>
    </source>
</evidence>
<dbReference type="GO" id="GO:0005730">
    <property type="term" value="C:nucleolus"/>
    <property type="evidence" value="ECO:0007669"/>
    <property type="project" value="TreeGrafter"/>
</dbReference>
<dbReference type="PANTHER" id="PTHR13500:SF0">
    <property type="entry name" value="NUCLEOLAR PRE-RIBOSOMAL-ASSOCIATED PROTEIN 1"/>
    <property type="match status" value="1"/>
</dbReference>
<dbReference type="Proteomes" id="UP000243015">
    <property type="component" value="Unassembled WGS sequence"/>
</dbReference>
<dbReference type="Pfam" id="PF26140">
    <property type="entry name" value="HEAT_URB1"/>
    <property type="match status" value="1"/>
</dbReference>
<evidence type="ECO:0000313" key="5">
    <source>
        <dbReference type="EMBL" id="OAL64611.1"/>
    </source>
</evidence>
<dbReference type="VEuPathDB" id="FungiDB:TERG_04995"/>
<dbReference type="Pfam" id="PF11707">
    <property type="entry name" value="Npa1"/>
    <property type="match status" value="1"/>
</dbReference>
<comment type="caution">
    <text evidence="5">The sequence shown here is derived from an EMBL/GenBank/DDBJ whole genome shotgun (WGS) entry which is preliminary data.</text>
</comment>
<evidence type="ECO:0000313" key="6">
    <source>
        <dbReference type="Proteomes" id="UP000243015"/>
    </source>
</evidence>
<feature type="region of interest" description="Disordered" evidence="1">
    <location>
        <begin position="1132"/>
        <end position="1185"/>
    </location>
</feature>
<reference evidence="5 6" key="1">
    <citation type="submission" date="2016-05" db="EMBL/GenBank/DDBJ databases">
        <title>Genome sequencing of Trichophyton rubrum CMCC(F)T1i isolated from hair.</title>
        <authorList>
            <person name="Zhan P."/>
            <person name="Tao Y."/>
            <person name="Liu W."/>
        </authorList>
    </citation>
    <scope>NUCLEOTIDE SEQUENCE [LARGE SCALE GENOMIC DNA]</scope>
    <source>
        <strain evidence="6">CMCC(F)T1i</strain>
    </source>
</reference>
<name>A0A178EWY5_TRIRU</name>
<organism evidence="5 6">
    <name type="scientific">Trichophyton rubrum</name>
    <name type="common">Athlete's foot fungus</name>
    <name type="synonym">Epidermophyton rubrum</name>
    <dbReference type="NCBI Taxonomy" id="5551"/>
    <lineage>
        <taxon>Eukaryota</taxon>
        <taxon>Fungi</taxon>
        <taxon>Dikarya</taxon>
        <taxon>Ascomycota</taxon>
        <taxon>Pezizomycotina</taxon>
        <taxon>Eurotiomycetes</taxon>
        <taxon>Eurotiomycetidae</taxon>
        <taxon>Onygenales</taxon>
        <taxon>Arthrodermataceae</taxon>
        <taxon>Trichophyton</taxon>
    </lineage>
</organism>
<feature type="compositionally biased region" description="Polar residues" evidence="1">
    <location>
        <begin position="1170"/>
        <end position="1185"/>
    </location>
</feature>
<dbReference type="AlphaFoldDB" id="A0A178EWY5"/>
<feature type="domain" description="URB1 C-terminal" evidence="3">
    <location>
        <begin position="880"/>
        <end position="1074"/>
    </location>
</feature>
<dbReference type="SUPFAM" id="SSF48371">
    <property type="entry name" value="ARM repeat"/>
    <property type="match status" value="1"/>
</dbReference>
<dbReference type="InterPro" id="IPR016024">
    <property type="entry name" value="ARM-type_fold"/>
</dbReference>
<dbReference type="InterPro" id="IPR032436">
    <property type="entry name" value="URB1_C"/>
</dbReference>
<dbReference type="Pfam" id="PF16201">
    <property type="entry name" value="NopRA1"/>
    <property type="match status" value="1"/>
</dbReference>
<feature type="domain" description="URB1 central HEAT repeat" evidence="4">
    <location>
        <begin position="635"/>
        <end position="817"/>
    </location>
</feature>